<evidence type="ECO:0000259" key="3">
    <source>
        <dbReference type="PROSITE" id="PS50110"/>
    </source>
</evidence>
<dbReference type="Gene3D" id="1.20.120.160">
    <property type="entry name" value="HPT domain"/>
    <property type="match status" value="1"/>
</dbReference>
<organism evidence="6 7">
    <name type="scientific">Paenibacillus lutrae</name>
    <dbReference type="NCBI Taxonomy" id="2078573"/>
    <lineage>
        <taxon>Bacteria</taxon>
        <taxon>Bacillati</taxon>
        <taxon>Bacillota</taxon>
        <taxon>Bacilli</taxon>
        <taxon>Bacillales</taxon>
        <taxon>Paenibacillaceae</taxon>
        <taxon>Paenibacillus</taxon>
    </lineage>
</organism>
<dbReference type="Gene3D" id="3.30.70.270">
    <property type="match status" value="1"/>
</dbReference>
<dbReference type="InterPro" id="IPR043128">
    <property type="entry name" value="Rev_trsase/Diguanyl_cyclase"/>
</dbReference>
<keyword evidence="7" id="KW-1185">Reference proteome</keyword>
<dbReference type="Pfam" id="PF01627">
    <property type="entry name" value="Hpt"/>
    <property type="match status" value="1"/>
</dbReference>
<evidence type="ECO:0000259" key="4">
    <source>
        <dbReference type="PROSITE" id="PS50887"/>
    </source>
</evidence>
<comment type="caution">
    <text evidence="6">The sequence shown here is derived from an EMBL/GenBank/DDBJ whole genome shotgun (WGS) entry which is preliminary data.</text>
</comment>
<dbReference type="PROSITE" id="PS50110">
    <property type="entry name" value="RESPONSE_REGULATORY"/>
    <property type="match status" value="2"/>
</dbReference>
<dbReference type="OrthoDB" id="9759607at2"/>
<dbReference type="InterPro" id="IPR000160">
    <property type="entry name" value="GGDEF_dom"/>
</dbReference>
<dbReference type="InterPro" id="IPR001789">
    <property type="entry name" value="Sig_transdc_resp-reg_receiver"/>
</dbReference>
<dbReference type="Gene3D" id="3.40.50.2300">
    <property type="match status" value="2"/>
</dbReference>
<dbReference type="PANTHER" id="PTHR45138">
    <property type="entry name" value="REGULATORY COMPONENTS OF SENSORY TRANSDUCTION SYSTEM"/>
    <property type="match status" value="1"/>
</dbReference>
<feature type="domain" description="Response regulatory" evidence="3">
    <location>
        <begin position="458"/>
        <end position="576"/>
    </location>
</feature>
<evidence type="ECO:0000259" key="5">
    <source>
        <dbReference type="PROSITE" id="PS50894"/>
    </source>
</evidence>
<proteinExistence type="predicted"/>
<dbReference type="AlphaFoldDB" id="A0A7X3JYC7"/>
<feature type="domain" description="HPt" evidence="5">
    <location>
        <begin position="17"/>
        <end position="122"/>
    </location>
</feature>
<dbReference type="InterPro" id="IPR008207">
    <property type="entry name" value="Sig_transdc_His_kin_Hpt_dom"/>
</dbReference>
<dbReference type="GO" id="GO:1902201">
    <property type="term" value="P:negative regulation of bacterial-type flagellum-dependent cell motility"/>
    <property type="evidence" value="ECO:0007669"/>
    <property type="project" value="TreeGrafter"/>
</dbReference>
<evidence type="ECO:0000313" key="7">
    <source>
        <dbReference type="Proteomes" id="UP000490800"/>
    </source>
</evidence>
<dbReference type="SUPFAM" id="SSF55073">
    <property type="entry name" value="Nucleotide cyclase"/>
    <property type="match status" value="1"/>
</dbReference>
<dbReference type="GO" id="GO:0043709">
    <property type="term" value="P:cell adhesion involved in single-species biofilm formation"/>
    <property type="evidence" value="ECO:0007669"/>
    <property type="project" value="TreeGrafter"/>
</dbReference>
<dbReference type="GO" id="GO:0005886">
    <property type="term" value="C:plasma membrane"/>
    <property type="evidence" value="ECO:0007669"/>
    <property type="project" value="TreeGrafter"/>
</dbReference>
<dbReference type="PANTHER" id="PTHR45138:SF9">
    <property type="entry name" value="DIGUANYLATE CYCLASE DGCM-RELATED"/>
    <property type="match status" value="1"/>
</dbReference>
<evidence type="ECO:0000256" key="1">
    <source>
        <dbReference type="PROSITE-ProRule" id="PRU00110"/>
    </source>
</evidence>
<dbReference type="CDD" id="cd00156">
    <property type="entry name" value="REC"/>
    <property type="match status" value="1"/>
</dbReference>
<dbReference type="InterPro" id="IPR036641">
    <property type="entry name" value="HPT_dom_sf"/>
</dbReference>
<dbReference type="Pfam" id="PF00072">
    <property type="entry name" value="Response_reg"/>
    <property type="match status" value="2"/>
</dbReference>
<dbReference type="CDD" id="cd17574">
    <property type="entry name" value="REC_OmpR"/>
    <property type="match status" value="1"/>
</dbReference>
<dbReference type="SUPFAM" id="SSF52172">
    <property type="entry name" value="CheY-like"/>
    <property type="match status" value="2"/>
</dbReference>
<feature type="modified residue" description="Phosphohistidine" evidence="1">
    <location>
        <position position="63"/>
    </location>
</feature>
<feature type="domain" description="GGDEF" evidence="4">
    <location>
        <begin position="308"/>
        <end position="441"/>
    </location>
</feature>
<dbReference type="RefSeq" id="WP_157333493.1">
    <property type="nucleotide sequence ID" value="NZ_RHLK01000002.1"/>
</dbReference>
<dbReference type="InterPro" id="IPR050469">
    <property type="entry name" value="Diguanylate_Cyclase"/>
</dbReference>
<dbReference type="InterPro" id="IPR011006">
    <property type="entry name" value="CheY-like_superfamily"/>
</dbReference>
<dbReference type="Proteomes" id="UP000490800">
    <property type="component" value="Unassembled WGS sequence"/>
</dbReference>
<keyword evidence="2" id="KW-0597">Phosphoprotein</keyword>
<protein>
    <submittedName>
        <fullName evidence="6">Diguanylate cyclase</fullName>
    </submittedName>
</protein>
<dbReference type="NCBIfam" id="TIGR00254">
    <property type="entry name" value="GGDEF"/>
    <property type="match status" value="1"/>
</dbReference>
<dbReference type="GO" id="GO:0000160">
    <property type="term" value="P:phosphorelay signal transduction system"/>
    <property type="evidence" value="ECO:0007669"/>
    <property type="project" value="InterPro"/>
</dbReference>
<feature type="modified residue" description="4-aspartylphosphate" evidence="2">
    <location>
        <position position="507"/>
    </location>
</feature>
<dbReference type="GO" id="GO:0052621">
    <property type="term" value="F:diguanylate cyclase activity"/>
    <property type="evidence" value="ECO:0007669"/>
    <property type="project" value="TreeGrafter"/>
</dbReference>
<accession>A0A7X3JYC7</accession>
<dbReference type="PROSITE" id="PS50887">
    <property type="entry name" value="GGDEF"/>
    <property type="match status" value="1"/>
</dbReference>
<reference evidence="6 7" key="1">
    <citation type="journal article" date="2019" name="Microorganisms">
        <title>Paenibacillus lutrae sp. nov., A Chitinolytic Species Isolated from A River Otter in Castril Natural Park, Granada, Spain.</title>
        <authorList>
            <person name="Rodriguez M."/>
            <person name="Reina J.C."/>
            <person name="Bejar V."/>
            <person name="Llamas I."/>
        </authorList>
    </citation>
    <scope>NUCLEOTIDE SEQUENCE [LARGE SCALE GENOMIC DNA]</scope>
    <source>
        <strain evidence="6 7">N10</strain>
    </source>
</reference>
<dbReference type="InterPro" id="IPR029787">
    <property type="entry name" value="Nucleotide_cyclase"/>
</dbReference>
<feature type="domain" description="Response regulatory" evidence="3">
    <location>
        <begin position="152"/>
        <end position="268"/>
    </location>
</feature>
<feature type="modified residue" description="4-aspartylphosphate" evidence="2">
    <location>
        <position position="201"/>
    </location>
</feature>
<dbReference type="CDD" id="cd01949">
    <property type="entry name" value="GGDEF"/>
    <property type="match status" value="1"/>
</dbReference>
<dbReference type="SMART" id="SM00448">
    <property type="entry name" value="REC"/>
    <property type="match status" value="2"/>
</dbReference>
<evidence type="ECO:0000256" key="2">
    <source>
        <dbReference type="PROSITE-ProRule" id="PRU00169"/>
    </source>
</evidence>
<gene>
    <name evidence="6" type="ORF">EDM21_05225</name>
</gene>
<dbReference type="FunFam" id="3.30.70.270:FF:000001">
    <property type="entry name" value="Diguanylate cyclase domain protein"/>
    <property type="match status" value="1"/>
</dbReference>
<dbReference type="PROSITE" id="PS50894">
    <property type="entry name" value="HPT"/>
    <property type="match status" value="1"/>
</dbReference>
<dbReference type="SMART" id="SM00267">
    <property type="entry name" value="GGDEF"/>
    <property type="match status" value="1"/>
</dbReference>
<evidence type="ECO:0000313" key="6">
    <source>
        <dbReference type="EMBL" id="MVO98926.1"/>
    </source>
</evidence>
<sequence length="587" mass="67280">MNQSGSRWQGDKALGKDERLLKQGRKLFIKELGNQIKQMDELLVLIASSSPVQDLQDMYRIVHMLKGSAPMFQFARVGKIAEELVRIWEWTQALQPSVALSEDFAPLVNESVNQTSLYLRHLRMEHDVSVIELDVDDQKEQGIVLNLGTRRRLLIIDDDDVLRSYLVRRLELDGYTVDEANNVTSAQLLLREHVYDLVTLDLMMYPQSGYELFDFLKDDPTLKWVPLIVLSGRDDLSDKVRCFHLGADDYVTKPFQYEELAARIYGIVKRTKNFEEMAFRDPLTAVFNRRYFDHQIQLELERVQRYPSSISLAFIDIDGFKKINDVYGHHIGDLVLQGLSHLLQTRMRSTDLVFRFGGEEFVVVMPGTDADGAAASVQSLLEIARSQPIVSDEGKNYWITFSAGISAWNTGLTIDEWILRADKTMYRAKQEGKDRVLVSEESCQSQSLSDADKRGRHKLLVVDDDKILRAIVMSGLNHLNLLIEEAQDGEEAYHRLMKGDIDLCILDGIMPRMSGLELLERIKAEPPHTRPMSKVMMLSGRRKDENMERLQELGVSEYMTKPFSMVELEMNVKRLLGMEQLSAKVTQ</sequence>
<dbReference type="EMBL" id="RHLK01000002">
    <property type="protein sequence ID" value="MVO98926.1"/>
    <property type="molecule type" value="Genomic_DNA"/>
</dbReference>
<dbReference type="Pfam" id="PF00990">
    <property type="entry name" value="GGDEF"/>
    <property type="match status" value="1"/>
</dbReference>
<dbReference type="SUPFAM" id="SSF47226">
    <property type="entry name" value="Histidine-containing phosphotransfer domain, HPT domain"/>
    <property type="match status" value="1"/>
</dbReference>
<name>A0A7X3JYC7_9BACL</name>